<protein>
    <submittedName>
        <fullName evidence="5">Probable RNA polymerase sigma-H factor</fullName>
    </submittedName>
</protein>
<name>A6DKM0_9BACT</name>
<dbReference type="GO" id="GO:0006352">
    <property type="term" value="P:DNA-templated transcription initiation"/>
    <property type="evidence" value="ECO:0007669"/>
    <property type="project" value="InterPro"/>
</dbReference>
<evidence type="ECO:0000313" key="5">
    <source>
        <dbReference type="EMBL" id="EDM27918.1"/>
    </source>
</evidence>
<dbReference type="NCBIfam" id="TIGR02937">
    <property type="entry name" value="sigma70-ECF"/>
    <property type="match status" value="1"/>
</dbReference>
<dbReference type="STRING" id="313628.LNTAR_00915"/>
<dbReference type="RefSeq" id="WP_007278432.1">
    <property type="nucleotide sequence ID" value="NZ_ABCK01000007.1"/>
</dbReference>
<evidence type="ECO:0000313" key="6">
    <source>
        <dbReference type="Proteomes" id="UP000004947"/>
    </source>
</evidence>
<accession>A6DKM0</accession>
<evidence type="ECO:0000256" key="2">
    <source>
        <dbReference type="ARBA" id="ARBA00023082"/>
    </source>
</evidence>
<dbReference type="GO" id="GO:0003677">
    <property type="term" value="F:DNA binding"/>
    <property type="evidence" value="ECO:0007669"/>
    <property type="project" value="UniProtKB-KW"/>
</dbReference>
<keyword evidence="4" id="KW-0804">Transcription</keyword>
<keyword evidence="1" id="KW-0805">Transcription regulation</keyword>
<dbReference type="GO" id="GO:0016987">
    <property type="term" value="F:sigma factor activity"/>
    <property type="evidence" value="ECO:0007669"/>
    <property type="project" value="UniProtKB-KW"/>
</dbReference>
<dbReference type="eggNOG" id="COG1595">
    <property type="taxonomic scope" value="Bacteria"/>
</dbReference>
<dbReference type="EMBL" id="ABCK01000007">
    <property type="protein sequence ID" value="EDM27918.1"/>
    <property type="molecule type" value="Genomic_DNA"/>
</dbReference>
<comment type="caution">
    <text evidence="5">The sequence shown here is derived from an EMBL/GenBank/DDBJ whole genome shotgun (WGS) entry which is preliminary data.</text>
</comment>
<gene>
    <name evidence="5" type="ORF">LNTAR_00915</name>
</gene>
<dbReference type="AlphaFoldDB" id="A6DKM0"/>
<dbReference type="Gene3D" id="1.10.1740.10">
    <property type="match status" value="1"/>
</dbReference>
<evidence type="ECO:0000256" key="1">
    <source>
        <dbReference type="ARBA" id="ARBA00023015"/>
    </source>
</evidence>
<dbReference type="InterPro" id="IPR039425">
    <property type="entry name" value="RNA_pol_sigma-70-like"/>
</dbReference>
<dbReference type="InterPro" id="IPR013325">
    <property type="entry name" value="RNA_pol_sigma_r2"/>
</dbReference>
<dbReference type="SUPFAM" id="SSF88946">
    <property type="entry name" value="Sigma2 domain of RNA polymerase sigma factors"/>
    <property type="match status" value="1"/>
</dbReference>
<keyword evidence="3" id="KW-0238">DNA-binding</keyword>
<keyword evidence="6" id="KW-1185">Reference proteome</keyword>
<evidence type="ECO:0000256" key="4">
    <source>
        <dbReference type="ARBA" id="ARBA00023163"/>
    </source>
</evidence>
<dbReference type="PANTHER" id="PTHR43133">
    <property type="entry name" value="RNA POLYMERASE ECF-TYPE SIGMA FACTO"/>
    <property type="match status" value="1"/>
</dbReference>
<sequence length="196" mass="23486">MKPDYSTRETLIAKIKNSHDQHSWEDFVRFYENYIHTVISRKGVKYDDVQDVSQKVLLVLWDKLPEFEYRPMECRFRTWMNNVILNICRNYFRGEIRYSKKLSKAAEEDITENDSPLIYEQMESDWKKHVTDLALNNIRPNFEGKAIECFELFCQGKSVDDVCETLELKRNSAFVLRKRVLEKLSTEIRRLDEQLS</sequence>
<proteinExistence type="predicted"/>
<dbReference type="InterPro" id="IPR014284">
    <property type="entry name" value="RNA_pol_sigma-70_dom"/>
</dbReference>
<dbReference type="PANTHER" id="PTHR43133:SF8">
    <property type="entry name" value="RNA POLYMERASE SIGMA FACTOR HI_1459-RELATED"/>
    <property type="match status" value="1"/>
</dbReference>
<evidence type="ECO:0000256" key="3">
    <source>
        <dbReference type="ARBA" id="ARBA00023125"/>
    </source>
</evidence>
<reference evidence="5 6" key="1">
    <citation type="journal article" date="2010" name="J. Bacteriol.">
        <title>Genome sequence of Lentisphaera araneosa HTCC2155T, the type species of the order Lentisphaerales in the phylum Lentisphaerae.</title>
        <authorList>
            <person name="Thrash J.C."/>
            <person name="Cho J.C."/>
            <person name="Vergin K.L."/>
            <person name="Morris R.M."/>
            <person name="Giovannoni S.J."/>
        </authorList>
    </citation>
    <scope>NUCLEOTIDE SEQUENCE [LARGE SCALE GENOMIC DNA]</scope>
    <source>
        <strain evidence="5 6">HTCC2155</strain>
    </source>
</reference>
<dbReference type="Proteomes" id="UP000004947">
    <property type="component" value="Unassembled WGS sequence"/>
</dbReference>
<dbReference type="OrthoDB" id="9780326at2"/>
<keyword evidence="2" id="KW-0731">Sigma factor</keyword>
<organism evidence="5 6">
    <name type="scientific">Lentisphaera araneosa HTCC2155</name>
    <dbReference type="NCBI Taxonomy" id="313628"/>
    <lineage>
        <taxon>Bacteria</taxon>
        <taxon>Pseudomonadati</taxon>
        <taxon>Lentisphaerota</taxon>
        <taxon>Lentisphaeria</taxon>
        <taxon>Lentisphaerales</taxon>
        <taxon>Lentisphaeraceae</taxon>
        <taxon>Lentisphaera</taxon>
    </lineage>
</organism>